<reference evidence="2" key="1">
    <citation type="submission" date="2016-01" db="EMBL/GenBank/DDBJ databases">
        <authorList>
            <person name="Peeters Charlotte."/>
        </authorList>
    </citation>
    <scope>NUCLEOTIDE SEQUENCE [LARGE SCALE GENOMIC DNA]</scope>
</reference>
<dbReference type="Gene3D" id="6.10.140.2190">
    <property type="match status" value="1"/>
</dbReference>
<evidence type="ECO:0000313" key="1">
    <source>
        <dbReference type="EMBL" id="SAK95941.1"/>
    </source>
</evidence>
<gene>
    <name evidence="1" type="ORF">AWB76_07223</name>
</gene>
<name>A0A158DMS0_9BURK</name>
<organism evidence="1 2">
    <name type="scientific">Caballeronia temeraria</name>
    <dbReference type="NCBI Taxonomy" id="1777137"/>
    <lineage>
        <taxon>Bacteria</taxon>
        <taxon>Pseudomonadati</taxon>
        <taxon>Pseudomonadota</taxon>
        <taxon>Betaproteobacteria</taxon>
        <taxon>Burkholderiales</taxon>
        <taxon>Burkholderiaceae</taxon>
        <taxon>Caballeronia</taxon>
    </lineage>
</organism>
<dbReference type="AlphaFoldDB" id="A0A158DMS0"/>
<sequence length="200" mass="19767">MTTPNTEQAASVVAIPSASLVTQTQLSSAVAPLATSAAVVALTGDQTVAGTKTFTGPIVPTSTQGIKGTATNDNAPAGAVGEYVEAIQSSNVSLPNATATNITSISLSPGDWDVSGVVVVSGSGAVLNNSLGGVSIVSATIGALGTYGQLTVTGHSGITFTVPTSRYTLTTTTTVYLVGYAGFTSGSANGTGKIRARRVR</sequence>
<dbReference type="SUPFAM" id="SSF69349">
    <property type="entry name" value="Phage fibre proteins"/>
    <property type="match status" value="1"/>
</dbReference>
<protein>
    <submittedName>
        <fullName evidence="1">Uncharacterized protein</fullName>
    </submittedName>
</protein>
<accession>A0A158DMS0</accession>
<evidence type="ECO:0000313" key="2">
    <source>
        <dbReference type="Proteomes" id="UP000054624"/>
    </source>
</evidence>
<proteinExistence type="predicted"/>
<dbReference type="Proteomes" id="UP000054624">
    <property type="component" value="Unassembled WGS sequence"/>
</dbReference>
<dbReference type="EMBL" id="FCOI02000046">
    <property type="protein sequence ID" value="SAK95941.1"/>
    <property type="molecule type" value="Genomic_DNA"/>
</dbReference>
<dbReference type="STRING" id="1777137.AWB76_07223"/>
<keyword evidence="2" id="KW-1185">Reference proteome</keyword>
<dbReference type="RefSeq" id="WP_167357805.1">
    <property type="nucleotide sequence ID" value="NZ_FCOI02000046.1"/>
</dbReference>